<dbReference type="EMBL" id="AMZH03001461">
    <property type="protein sequence ID" value="RRT79228.1"/>
    <property type="molecule type" value="Genomic_DNA"/>
</dbReference>
<comment type="caution">
    <text evidence="1">The sequence shown here is derived from an EMBL/GenBank/DDBJ whole genome shotgun (WGS) entry which is preliminary data.</text>
</comment>
<evidence type="ECO:0000313" key="2">
    <source>
        <dbReference type="Proteomes" id="UP000287651"/>
    </source>
</evidence>
<protein>
    <submittedName>
        <fullName evidence="1">Uncharacterized protein</fullName>
    </submittedName>
</protein>
<gene>
    <name evidence="1" type="ORF">B296_00000006</name>
</gene>
<name>A0A427ASK7_ENSVE</name>
<organism evidence="1 2">
    <name type="scientific">Ensete ventricosum</name>
    <name type="common">Abyssinian banana</name>
    <name type="synonym">Musa ensete</name>
    <dbReference type="NCBI Taxonomy" id="4639"/>
    <lineage>
        <taxon>Eukaryota</taxon>
        <taxon>Viridiplantae</taxon>
        <taxon>Streptophyta</taxon>
        <taxon>Embryophyta</taxon>
        <taxon>Tracheophyta</taxon>
        <taxon>Spermatophyta</taxon>
        <taxon>Magnoliopsida</taxon>
        <taxon>Liliopsida</taxon>
        <taxon>Zingiberales</taxon>
        <taxon>Musaceae</taxon>
        <taxon>Ensete</taxon>
    </lineage>
</organism>
<dbReference type="AlphaFoldDB" id="A0A427ASK7"/>
<sequence>MPLHAALVPISSLSARLSNLVSLASILTAPAPLIGTRAASTAPADAVKESSFVVGLPVAVASCPVVVSASGGPTELFALRAFLLRELFGVNYLPIASEIKCSTVFTLDPGNAPPLFKARTADTHLCLPGDNSSTANYITSYSFWVAPGQHLMP</sequence>
<evidence type="ECO:0000313" key="1">
    <source>
        <dbReference type="EMBL" id="RRT79228.1"/>
    </source>
</evidence>
<reference evidence="1 2" key="1">
    <citation type="journal article" date="2014" name="Agronomy (Basel)">
        <title>A Draft Genome Sequence for Ensete ventricosum, the Drought-Tolerant Tree Against Hunger.</title>
        <authorList>
            <person name="Harrison J."/>
            <person name="Moore K.A."/>
            <person name="Paszkiewicz K."/>
            <person name="Jones T."/>
            <person name="Grant M."/>
            <person name="Ambacheew D."/>
            <person name="Muzemil S."/>
            <person name="Studholme D.J."/>
        </authorList>
    </citation>
    <scope>NUCLEOTIDE SEQUENCE [LARGE SCALE GENOMIC DNA]</scope>
</reference>
<proteinExistence type="predicted"/>
<dbReference type="Proteomes" id="UP000287651">
    <property type="component" value="Unassembled WGS sequence"/>
</dbReference>
<accession>A0A427ASK7</accession>